<dbReference type="AlphaFoldDB" id="A0A0C9VBZ1"/>
<dbReference type="HOGENOM" id="CLU_1316137_0_0_1"/>
<gene>
    <name evidence="1" type="ORF">M422DRAFT_262768</name>
</gene>
<dbReference type="OrthoDB" id="3044497at2759"/>
<dbReference type="Proteomes" id="UP000054279">
    <property type="component" value="Unassembled WGS sequence"/>
</dbReference>
<evidence type="ECO:0000313" key="1">
    <source>
        <dbReference type="EMBL" id="KIJ35030.1"/>
    </source>
</evidence>
<sequence length="209" mass="23238">MGKIVSGVMTDVAVYLTSHYLLLPAHHGSGLPGCTTTDSLLYLTHKIKDAWRRKRVVTIIFLDIANAFPNAGETGPMFLYLIYNHLLVSIPKGPNQNGGAYVDDTFFMAIADTFEECDTILNGMLDKQEMWSRTHNSNAEVSKFQCLRLTQKTGLTRTDFKRPTGEIIKCVQVAKLLGVLLDENLQWHPQPTSAVKKATDLTLAISRLA</sequence>
<evidence type="ECO:0000313" key="2">
    <source>
        <dbReference type="Proteomes" id="UP000054279"/>
    </source>
</evidence>
<proteinExistence type="predicted"/>
<organism evidence="1 2">
    <name type="scientific">Sphaerobolus stellatus (strain SS14)</name>
    <dbReference type="NCBI Taxonomy" id="990650"/>
    <lineage>
        <taxon>Eukaryota</taxon>
        <taxon>Fungi</taxon>
        <taxon>Dikarya</taxon>
        <taxon>Basidiomycota</taxon>
        <taxon>Agaricomycotina</taxon>
        <taxon>Agaricomycetes</taxon>
        <taxon>Phallomycetidae</taxon>
        <taxon>Geastrales</taxon>
        <taxon>Sphaerobolaceae</taxon>
        <taxon>Sphaerobolus</taxon>
    </lineage>
</organism>
<protein>
    <recommendedName>
        <fullName evidence="3">Reverse transcriptase domain-containing protein</fullName>
    </recommendedName>
</protein>
<name>A0A0C9VBZ1_SPHS4</name>
<accession>A0A0C9VBZ1</accession>
<keyword evidence="2" id="KW-1185">Reference proteome</keyword>
<dbReference type="EMBL" id="KN837193">
    <property type="protein sequence ID" value="KIJ35030.1"/>
    <property type="molecule type" value="Genomic_DNA"/>
</dbReference>
<evidence type="ECO:0008006" key="3">
    <source>
        <dbReference type="Google" id="ProtNLM"/>
    </source>
</evidence>
<reference evidence="1 2" key="1">
    <citation type="submission" date="2014-06" db="EMBL/GenBank/DDBJ databases">
        <title>Evolutionary Origins and Diversification of the Mycorrhizal Mutualists.</title>
        <authorList>
            <consortium name="DOE Joint Genome Institute"/>
            <consortium name="Mycorrhizal Genomics Consortium"/>
            <person name="Kohler A."/>
            <person name="Kuo A."/>
            <person name="Nagy L.G."/>
            <person name="Floudas D."/>
            <person name="Copeland A."/>
            <person name="Barry K.W."/>
            <person name="Cichocki N."/>
            <person name="Veneault-Fourrey C."/>
            <person name="LaButti K."/>
            <person name="Lindquist E.A."/>
            <person name="Lipzen A."/>
            <person name="Lundell T."/>
            <person name="Morin E."/>
            <person name="Murat C."/>
            <person name="Riley R."/>
            <person name="Ohm R."/>
            <person name="Sun H."/>
            <person name="Tunlid A."/>
            <person name="Henrissat B."/>
            <person name="Grigoriev I.V."/>
            <person name="Hibbett D.S."/>
            <person name="Martin F."/>
        </authorList>
    </citation>
    <scope>NUCLEOTIDE SEQUENCE [LARGE SCALE GENOMIC DNA]</scope>
    <source>
        <strain evidence="1 2">SS14</strain>
    </source>
</reference>